<feature type="transmembrane region" description="Helical" evidence="1">
    <location>
        <begin position="35"/>
        <end position="62"/>
    </location>
</feature>
<reference evidence="2 3" key="1">
    <citation type="submission" date="2021-07" db="EMBL/GenBank/DDBJ databases">
        <title>Paraburkholderia edwinii protects Aspergillus sp. from phenazines by acting as a toxin sponge.</title>
        <authorList>
            <person name="Dahlstrom K.M."/>
            <person name="Newman D.K."/>
        </authorList>
    </citation>
    <scope>NUCLEOTIDE SEQUENCE [LARGE SCALE GENOMIC DNA]</scope>
    <source>
        <strain evidence="2 3">Pe01</strain>
    </source>
</reference>
<dbReference type="RefSeq" id="WP_219800633.1">
    <property type="nucleotide sequence ID" value="NZ_CP080096.1"/>
</dbReference>
<name>A0ABX8UW96_9BURK</name>
<evidence type="ECO:0000256" key="1">
    <source>
        <dbReference type="SAM" id="Phobius"/>
    </source>
</evidence>
<dbReference type="Proteomes" id="UP000826462">
    <property type="component" value="Chromosome 2"/>
</dbReference>
<accession>A0ABX8UW96</accession>
<dbReference type="EMBL" id="CP080096">
    <property type="protein sequence ID" value="QYD71200.1"/>
    <property type="molecule type" value="Genomic_DNA"/>
</dbReference>
<keyword evidence="1" id="KW-0812">Transmembrane</keyword>
<keyword evidence="3" id="KW-1185">Reference proteome</keyword>
<evidence type="ECO:0000313" key="3">
    <source>
        <dbReference type="Proteomes" id="UP000826462"/>
    </source>
</evidence>
<evidence type="ECO:0000313" key="2">
    <source>
        <dbReference type="EMBL" id="QYD71200.1"/>
    </source>
</evidence>
<protein>
    <submittedName>
        <fullName evidence="2">Uncharacterized protein</fullName>
    </submittedName>
</protein>
<keyword evidence="1" id="KW-0472">Membrane</keyword>
<keyword evidence="1" id="KW-1133">Transmembrane helix</keyword>
<gene>
    <name evidence="2" type="ORF">KZJ38_29580</name>
</gene>
<organism evidence="2 3">
    <name type="scientific">Paraburkholderia edwinii</name>
    <dbReference type="NCBI Taxonomy" id="2861782"/>
    <lineage>
        <taxon>Bacteria</taxon>
        <taxon>Pseudomonadati</taxon>
        <taxon>Pseudomonadota</taxon>
        <taxon>Betaproteobacteria</taxon>
        <taxon>Burkholderiales</taxon>
        <taxon>Burkholderiaceae</taxon>
        <taxon>Paraburkholderia</taxon>
    </lineage>
</organism>
<proteinExistence type="predicted"/>
<sequence>MIDERWLDDASCVALLLLLPPLLDMLEVKKEASGFVARWLFFASANPLVSLSFLEGALFIFVRPCCSA</sequence>